<keyword evidence="3" id="KW-1185">Reference proteome</keyword>
<feature type="transmembrane region" description="Helical" evidence="1">
    <location>
        <begin position="23"/>
        <end position="51"/>
    </location>
</feature>
<proteinExistence type="predicted"/>
<protein>
    <submittedName>
        <fullName evidence="2">Uncharacterized protein</fullName>
    </submittedName>
</protein>
<organism evidence="2 3">
    <name type="scientific">Saccharothrix violaceirubra</name>
    <dbReference type="NCBI Taxonomy" id="413306"/>
    <lineage>
        <taxon>Bacteria</taxon>
        <taxon>Bacillati</taxon>
        <taxon>Actinomycetota</taxon>
        <taxon>Actinomycetes</taxon>
        <taxon>Pseudonocardiales</taxon>
        <taxon>Pseudonocardiaceae</taxon>
        <taxon>Saccharothrix</taxon>
    </lineage>
</organism>
<reference evidence="2 3" key="1">
    <citation type="submission" date="2020-08" db="EMBL/GenBank/DDBJ databases">
        <title>Sequencing the genomes of 1000 actinobacteria strains.</title>
        <authorList>
            <person name="Klenk H.-P."/>
        </authorList>
    </citation>
    <scope>NUCLEOTIDE SEQUENCE [LARGE SCALE GENOMIC DNA]</scope>
    <source>
        <strain evidence="2 3">DSM 45084</strain>
    </source>
</reference>
<dbReference type="EMBL" id="JACHJS010000001">
    <property type="protein sequence ID" value="MBB4965331.1"/>
    <property type="molecule type" value="Genomic_DNA"/>
</dbReference>
<sequence>MECIWRGKPGEWYREPGVRPVAVLAPVTAVLVFLVPGVAFWTGVGVAVFAWRGISKWTNTRRLVVAVEVDRDARQLLVRSRSGKTHTYSLDKWLVVRPIQRGHRTVVVHEHEDDEVRETDEIVVHLDIAMDTFTLYHSMTTQSLLRTLDAFRGIGEKVRIKKVTDRRTTFYDVEADRPYG</sequence>
<keyword evidence="1" id="KW-1133">Transmembrane helix</keyword>
<comment type="caution">
    <text evidence="2">The sequence shown here is derived from an EMBL/GenBank/DDBJ whole genome shotgun (WGS) entry which is preliminary data.</text>
</comment>
<name>A0A7W7T2I9_9PSEU</name>
<evidence type="ECO:0000256" key="1">
    <source>
        <dbReference type="SAM" id="Phobius"/>
    </source>
</evidence>
<keyword evidence="1" id="KW-0472">Membrane</keyword>
<accession>A0A7W7T2I9</accession>
<evidence type="ECO:0000313" key="3">
    <source>
        <dbReference type="Proteomes" id="UP000542674"/>
    </source>
</evidence>
<dbReference type="Proteomes" id="UP000542674">
    <property type="component" value="Unassembled WGS sequence"/>
</dbReference>
<gene>
    <name evidence="2" type="ORF">F4559_002690</name>
</gene>
<keyword evidence="1" id="KW-0812">Transmembrane</keyword>
<evidence type="ECO:0000313" key="2">
    <source>
        <dbReference type="EMBL" id="MBB4965331.1"/>
    </source>
</evidence>
<dbReference type="RefSeq" id="WP_184668829.1">
    <property type="nucleotide sequence ID" value="NZ_BAABAI010000045.1"/>
</dbReference>
<dbReference type="AlphaFoldDB" id="A0A7W7T2I9"/>